<dbReference type="AlphaFoldDB" id="A0A6A6J4D2"/>
<dbReference type="GeneID" id="54554486"/>
<evidence type="ECO:0000313" key="2">
    <source>
        <dbReference type="Proteomes" id="UP000800097"/>
    </source>
</evidence>
<organism evidence="1 2">
    <name type="scientific">Westerdykella ornata</name>
    <dbReference type="NCBI Taxonomy" id="318751"/>
    <lineage>
        <taxon>Eukaryota</taxon>
        <taxon>Fungi</taxon>
        <taxon>Dikarya</taxon>
        <taxon>Ascomycota</taxon>
        <taxon>Pezizomycotina</taxon>
        <taxon>Dothideomycetes</taxon>
        <taxon>Pleosporomycetidae</taxon>
        <taxon>Pleosporales</taxon>
        <taxon>Sporormiaceae</taxon>
        <taxon>Westerdykella</taxon>
    </lineage>
</organism>
<reference evidence="1" key="1">
    <citation type="journal article" date="2020" name="Stud. Mycol.">
        <title>101 Dothideomycetes genomes: a test case for predicting lifestyles and emergence of pathogens.</title>
        <authorList>
            <person name="Haridas S."/>
            <person name="Albert R."/>
            <person name="Binder M."/>
            <person name="Bloem J."/>
            <person name="Labutti K."/>
            <person name="Salamov A."/>
            <person name="Andreopoulos B."/>
            <person name="Baker S."/>
            <person name="Barry K."/>
            <person name="Bills G."/>
            <person name="Bluhm B."/>
            <person name="Cannon C."/>
            <person name="Castanera R."/>
            <person name="Culley D."/>
            <person name="Daum C."/>
            <person name="Ezra D."/>
            <person name="Gonzalez J."/>
            <person name="Henrissat B."/>
            <person name="Kuo A."/>
            <person name="Liang C."/>
            <person name="Lipzen A."/>
            <person name="Lutzoni F."/>
            <person name="Magnuson J."/>
            <person name="Mondo S."/>
            <person name="Nolan M."/>
            <person name="Ohm R."/>
            <person name="Pangilinan J."/>
            <person name="Park H.-J."/>
            <person name="Ramirez L."/>
            <person name="Alfaro M."/>
            <person name="Sun H."/>
            <person name="Tritt A."/>
            <person name="Yoshinaga Y."/>
            <person name="Zwiers L.-H."/>
            <person name="Turgeon B."/>
            <person name="Goodwin S."/>
            <person name="Spatafora J."/>
            <person name="Crous P."/>
            <person name="Grigoriev I."/>
        </authorList>
    </citation>
    <scope>NUCLEOTIDE SEQUENCE</scope>
    <source>
        <strain evidence="1">CBS 379.55</strain>
    </source>
</reference>
<protein>
    <submittedName>
        <fullName evidence="1">Uncharacterized protein</fullName>
    </submittedName>
</protein>
<dbReference type="EMBL" id="ML986542">
    <property type="protein sequence ID" value="KAF2271430.1"/>
    <property type="molecule type" value="Genomic_DNA"/>
</dbReference>
<keyword evidence="2" id="KW-1185">Reference proteome</keyword>
<proteinExistence type="predicted"/>
<evidence type="ECO:0000313" key="1">
    <source>
        <dbReference type="EMBL" id="KAF2271430.1"/>
    </source>
</evidence>
<gene>
    <name evidence="1" type="ORF">EI97DRAFT_462844</name>
</gene>
<dbReference type="Proteomes" id="UP000800097">
    <property type="component" value="Unassembled WGS sequence"/>
</dbReference>
<name>A0A6A6J4D2_WESOR</name>
<accession>A0A6A6J4D2</accession>
<sequence>MLKIRSTEREKLDPCLAQIESGLSLVDQHINLVKKSQDRMEARLKKLTTTCSEIVRQLEAWDKASRENHERLMVRLYRIELALQRLQKLSK</sequence>
<dbReference type="RefSeq" id="XP_033648969.1">
    <property type="nucleotide sequence ID" value="XM_033801311.1"/>
</dbReference>